<comment type="caution">
    <text evidence="1">The sequence shown here is derived from an EMBL/GenBank/DDBJ whole genome shotgun (WGS) entry which is preliminary data.</text>
</comment>
<evidence type="ECO:0008006" key="3">
    <source>
        <dbReference type="Google" id="ProtNLM"/>
    </source>
</evidence>
<dbReference type="RefSeq" id="WP_353109875.1">
    <property type="nucleotide sequence ID" value="NZ_APND01000001.1"/>
</dbReference>
<name>A0ABV2AYD9_9GAMM</name>
<evidence type="ECO:0000313" key="2">
    <source>
        <dbReference type="Proteomes" id="UP001460888"/>
    </source>
</evidence>
<protein>
    <recommendedName>
        <fullName evidence="3">DUF2336 domain-containing protein</fullName>
    </recommendedName>
</protein>
<accession>A0ABV2AYD9</accession>
<keyword evidence="2" id="KW-1185">Reference proteome</keyword>
<proteinExistence type="predicted"/>
<gene>
    <name evidence="1" type="ORF">SADO_05400</name>
</gene>
<sequence length="374" mass="41033">MRNPAIRAELVKLARILETDVESLEHLSYLEADRLRTLREGITEALFEKFRTTFSGFAKLSAMLPLGISSRISERVLGPTLSGRIAGEMPPQKAIDLSERLSDTFLADTCLHIDPVRARPIIAGFPVDRAVAITKLLLERREMITMGRFVDVLPRDTLFAAADAITREADLLAISFFVENSDQLDLVIDYLDVERREAIIQAAARDDLWPEVIATLLRIGDVPRMAMAELAMAQDAAILDSLIRAAAAEDLWPALLAMAHDMPNSAIGTLAEQPAFGEANVVRSVIDSIVANDLWSRFRGQLSAMGPDRVARLIEVAAAERAPFLWELDKRLTADDPDLAAIQAAVRELDTETRKQASKACDNGHLASTLAGVS</sequence>
<dbReference type="EMBL" id="APND01000001">
    <property type="protein sequence ID" value="MES1928669.1"/>
    <property type="molecule type" value="Genomic_DNA"/>
</dbReference>
<organism evidence="1 2">
    <name type="scientific">Salinisphaera dokdonensis CL-ES53</name>
    <dbReference type="NCBI Taxonomy" id="1304272"/>
    <lineage>
        <taxon>Bacteria</taxon>
        <taxon>Pseudomonadati</taxon>
        <taxon>Pseudomonadota</taxon>
        <taxon>Gammaproteobacteria</taxon>
        <taxon>Salinisphaerales</taxon>
        <taxon>Salinisphaeraceae</taxon>
        <taxon>Salinisphaera</taxon>
    </lineage>
</organism>
<evidence type="ECO:0000313" key="1">
    <source>
        <dbReference type="EMBL" id="MES1928669.1"/>
    </source>
</evidence>
<dbReference type="Proteomes" id="UP001460888">
    <property type="component" value="Unassembled WGS sequence"/>
</dbReference>
<reference evidence="1 2" key="1">
    <citation type="submission" date="2013-03" db="EMBL/GenBank/DDBJ databases">
        <title>Salinisphaera dokdonensis CL-ES53 Genome Sequencing.</title>
        <authorList>
            <person name="Li C."/>
            <person name="Lai Q."/>
            <person name="Shao Z."/>
        </authorList>
    </citation>
    <scope>NUCLEOTIDE SEQUENCE [LARGE SCALE GENOMIC DNA]</scope>
    <source>
        <strain evidence="1 2">CL-ES53</strain>
    </source>
</reference>